<dbReference type="PANTHER" id="PTHR18919">
    <property type="entry name" value="ACETYL-COA C-ACYLTRANSFERASE"/>
    <property type="match status" value="1"/>
</dbReference>
<dbReference type="InterPro" id="IPR020616">
    <property type="entry name" value="Thiolase_N"/>
</dbReference>
<organism evidence="11 12">
    <name type="scientific">Plantactinospora soyae</name>
    <dbReference type="NCBI Taxonomy" id="1544732"/>
    <lineage>
        <taxon>Bacteria</taxon>
        <taxon>Bacillati</taxon>
        <taxon>Actinomycetota</taxon>
        <taxon>Actinomycetes</taxon>
        <taxon>Micromonosporales</taxon>
        <taxon>Micromonosporaceae</taxon>
        <taxon>Plantactinospora</taxon>
    </lineage>
</organism>
<evidence type="ECO:0000259" key="9">
    <source>
        <dbReference type="Pfam" id="PF00108"/>
    </source>
</evidence>
<evidence type="ECO:0000256" key="1">
    <source>
        <dbReference type="ARBA" id="ARBA00010982"/>
    </source>
</evidence>
<evidence type="ECO:0000256" key="2">
    <source>
        <dbReference type="ARBA" id="ARBA00012705"/>
    </source>
</evidence>
<dbReference type="InterPro" id="IPR020613">
    <property type="entry name" value="Thiolase_CS"/>
</dbReference>
<dbReference type="EMBL" id="JADBEB010000001">
    <property type="protein sequence ID" value="MBE1484710.1"/>
    <property type="molecule type" value="Genomic_DNA"/>
</dbReference>
<dbReference type="RefSeq" id="WP_192765028.1">
    <property type="nucleotide sequence ID" value="NZ_JADBEB010000001.1"/>
</dbReference>
<dbReference type="InterPro" id="IPR020617">
    <property type="entry name" value="Thiolase_C"/>
</dbReference>
<dbReference type="InterPro" id="IPR016039">
    <property type="entry name" value="Thiolase-like"/>
</dbReference>
<dbReference type="Gene3D" id="3.40.47.10">
    <property type="match status" value="2"/>
</dbReference>
<keyword evidence="4 8" id="KW-0012">Acyltransferase</keyword>
<dbReference type="PANTHER" id="PTHR18919:SF107">
    <property type="entry name" value="ACETYL-COA ACETYLTRANSFERASE, CYTOSOLIC"/>
    <property type="match status" value="1"/>
</dbReference>
<dbReference type="PROSITE" id="PS00737">
    <property type="entry name" value="THIOLASE_2"/>
    <property type="match status" value="1"/>
</dbReference>
<reference evidence="11" key="1">
    <citation type="submission" date="2020-10" db="EMBL/GenBank/DDBJ databases">
        <title>Sequencing the genomes of 1000 actinobacteria strains.</title>
        <authorList>
            <person name="Klenk H.-P."/>
        </authorList>
    </citation>
    <scope>NUCLEOTIDE SEQUENCE</scope>
    <source>
        <strain evidence="11">DSM 46832</strain>
    </source>
</reference>
<dbReference type="InterPro" id="IPR020610">
    <property type="entry name" value="Thiolase_AS"/>
</dbReference>
<dbReference type="PIRSF" id="PIRSF000429">
    <property type="entry name" value="Ac-CoA_Ac_transf"/>
    <property type="match status" value="1"/>
</dbReference>
<evidence type="ECO:0000313" key="11">
    <source>
        <dbReference type="EMBL" id="MBE1484710.1"/>
    </source>
</evidence>
<sequence length="399" mass="40956">MASVIVSGARTPMGRLLGNLKDFSATKLGGIAIQAALERSGVPADQVQYVIMGQVLQAGAGQIPARQAAVAAGIPMSVPALTINKVCLSGLDAIALADQLIRAGEFDIVVAGGMESMTSAPHLLLGQRAGYKYGDVVVSDHMALDGLTDPWDCCAMGESTERHNARHGISRTEQDAFAVASHQRAAVAQKNGAFVEEIVPVTVPQRKGDPLVISEDEGIRPDTTVESLARLRPAFTPDGTITAGTSSPISDGACAVVVMSEAKARELGLTWLAEIGAHGNVAGPDNSLHSQPSNAIDQALRKAGLSVADLDLIEINEAFAQVGIKSTRELGVSPEIVNVNGGAIALGHPIGMSGARLVLTLAMELRRRGGGTGAAALCGGGGQGDALIVHVPRQGGGQE</sequence>
<evidence type="ECO:0000256" key="7">
    <source>
        <dbReference type="PIRSR" id="PIRSR000429-1"/>
    </source>
</evidence>
<feature type="domain" description="Thiolase C-terminal" evidence="10">
    <location>
        <begin position="270"/>
        <end position="390"/>
    </location>
</feature>
<dbReference type="Pfam" id="PF00108">
    <property type="entry name" value="Thiolase_N"/>
    <property type="match status" value="1"/>
</dbReference>
<evidence type="ECO:0000313" key="12">
    <source>
        <dbReference type="Proteomes" id="UP000649753"/>
    </source>
</evidence>
<dbReference type="GO" id="GO:0003985">
    <property type="term" value="F:acetyl-CoA C-acetyltransferase activity"/>
    <property type="evidence" value="ECO:0007669"/>
    <property type="project" value="UniProtKB-EC"/>
</dbReference>
<comment type="caution">
    <text evidence="11">The sequence shown here is derived from an EMBL/GenBank/DDBJ whole genome shotgun (WGS) entry which is preliminary data.</text>
</comment>
<protein>
    <recommendedName>
        <fullName evidence="6">Probable acetyl-CoA acetyltransferase</fullName>
        <ecNumber evidence="2">2.3.1.9</ecNumber>
    </recommendedName>
    <alternativeName>
        <fullName evidence="5">Acetoacetyl-CoA thiolase</fullName>
    </alternativeName>
</protein>
<comment type="similarity">
    <text evidence="1 8">Belongs to the thiolase-like superfamily. Thiolase family.</text>
</comment>
<gene>
    <name evidence="11" type="ORF">H4W31_000348</name>
</gene>
<dbReference type="PROSITE" id="PS00098">
    <property type="entry name" value="THIOLASE_1"/>
    <property type="match status" value="1"/>
</dbReference>
<accession>A0A927QUL5</accession>
<proteinExistence type="inferred from homology"/>
<dbReference type="CDD" id="cd00751">
    <property type="entry name" value="thiolase"/>
    <property type="match status" value="1"/>
</dbReference>
<dbReference type="Proteomes" id="UP000649753">
    <property type="component" value="Unassembled WGS sequence"/>
</dbReference>
<dbReference type="NCBIfam" id="TIGR01930">
    <property type="entry name" value="AcCoA-C-Actrans"/>
    <property type="match status" value="1"/>
</dbReference>
<dbReference type="AlphaFoldDB" id="A0A927QUL5"/>
<keyword evidence="12" id="KW-1185">Reference proteome</keyword>
<evidence type="ECO:0000256" key="8">
    <source>
        <dbReference type="RuleBase" id="RU003557"/>
    </source>
</evidence>
<dbReference type="Pfam" id="PF02803">
    <property type="entry name" value="Thiolase_C"/>
    <property type="match status" value="1"/>
</dbReference>
<dbReference type="SUPFAM" id="SSF53901">
    <property type="entry name" value="Thiolase-like"/>
    <property type="match status" value="2"/>
</dbReference>
<feature type="domain" description="Thiolase N-terminal" evidence="9">
    <location>
        <begin position="4"/>
        <end position="261"/>
    </location>
</feature>
<evidence type="ECO:0000256" key="5">
    <source>
        <dbReference type="ARBA" id="ARBA00030755"/>
    </source>
</evidence>
<evidence type="ECO:0000256" key="6">
    <source>
        <dbReference type="ARBA" id="ARBA00040529"/>
    </source>
</evidence>
<evidence type="ECO:0000256" key="4">
    <source>
        <dbReference type="ARBA" id="ARBA00023315"/>
    </source>
</evidence>
<dbReference type="EC" id="2.3.1.9" evidence="2"/>
<dbReference type="FunFam" id="3.40.47.10:FF:000010">
    <property type="entry name" value="Acetyl-CoA acetyltransferase (Thiolase)"/>
    <property type="match status" value="1"/>
</dbReference>
<evidence type="ECO:0000256" key="3">
    <source>
        <dbReference type="ARBA" id="ARBA00022679"/>
    </source>
</evidence>
<dbReference type="PROSITE" id="PS00099">
    <property type="entry name" value="THIOLASE_3"/>
    <property type="match status" value="1"/>
</dbReference>
<name>A0A927QUL5_9ACTN</name>
<feature type="active site" description="Proton acceptor" evidence="7">
    <location>
        <position position="378"/>
    </location>
</feature>
<keyword evidence="3 8" id="KW-0808">Transferase</keyword>
<evidence type="ECO:0000259" key="10">
    <source>
        <dbReference type="Pfam" id="PF02803"/>
    </source>
</evidence>
<dbReference type="InterPro" id="IPR002155">
    <property type="entry name" value="Thiolase"/>
</dbReference>
<feature type="active site" description="Acyl-thioester intermediate" evidence="7">
    <location>
        <position position="87"/>
    </location>
</feature>
<feature type="active site" description="Proton acceptor" evidence="7">
    <location>
        <position position="348"/>
    </location>
</feature>
<dbReference type="InterPro" id="IPR020615">
    <property type="entry name" value="Thiolase_acyl_enz_int_AS"/>
</dbReference>